<gene>
    <name evidence="1" type="ORF">BC008_08685</name>
</gene>
<accession>A0A0V7ZCK9</accession>
<dbReference type="EMBL" id="LMTZ01000161">
    <property type="protein sequence ID" value="KST62265.1"/>
    <property type="molecule type" value="Genomic_DNA"/>
</dbReference>
<comment type="caution">
    <text evidence="1">The sequence shown here is derived from an EMBL/GenBank/DDBJ whole genome shotgun (WGS) entry which is preliminary data.</text>
</comment>
<proteinExistence type="predicted"/>
<sequence>MTKVVYHVLSEIPNEPEILFMEPDLLEVSKESIELYESRKIGNPCPENEAWVKLGQEFYAVGFLAQKCFDARSNLEDLKYEKAILKVLAVVGAIAVKHNLSAQLNLSLALLLPYGEWEDRKKLEFGLADALSNFYFRGQHFKVILNVFQCKPEGGGLVLTRSKKLGVKFNSMNIAVLMLGYRDISSVVFEKGVSSGSSDKYGLTWMLKNIKNSTSGQNLTNLVKPVHLSGSSPAPKHFKSLAKSKKEEFRVEEISRLVQITAQSRKEYWNKIRDWISVNISGYMDLIIIGGGTSKYFSKELKKYFSSTEISWAAELERDVILAFDLPPRKDELALRFTDIYGLFLYLQNTVYNMTNQG</sequence>
<dbReference type="Proteomes" id="UP000053372">
    <property type="component" value="Unassembled WGS sequence"/>
</dbReference>
<organism evidence="1 2">
    <name type="scientific">Mastigocoleus testarum BC008</name>
    <dbReference type="NCBI Taxonomy" id="371196"/>
    <lineage>
        <taxon>Bacteria</taxon>
        <taxon>Bacillati</taxon>
        <taxon>Cyanobacteriota</taxon>
        <taxon>Cyanophyceae</taxon>
        <taxon>Nostocales</taxon>
        <taxon>Hapalosiphonaceae</taxon>
        <taxon>Mastigocoleus</taxon>
    </lineage>
</organism>
<evidence type="ECO:0000313" key="1">
    <source>
        <dbReference type="EMBL" id="KST62265.1"/>
    </source>
</evidence>
<evidence type="ECO:0008006" key="3">
    <source>
        <dbReference type="Google" id="ProtNLM"/>
    </source>
</evidence>
<protein>
    <recommendedName>
        <fullName evidence="3">Actin-like protein N-terminal domain-containing protein</fullName>
    </recommendedName>
</protein>
<keyword evidence="2" id="KW-1185">Reference proteome</keyword>
<dbReference type="OrthoDB" id="528098at2"/>
<reference evidence="1 2" key="1">
    <citation type="journal article" date="2015" name="Genome Announc.">
        <title>Draft Genome of the Euendolithic (true boring) Cyanobacterium Mastigocoleus testarum strain BC008.</title>
        <authorList>
            <person name="Guida B.S."/>
            <person name="Garcia-Pichel F."/>
        </authorList>
    </citation>
    <scope>NUCLEOTIDE SEQUENCE [LARGE SCALE GENOMIC DNA]</scope>
    <source>
        <strain evidence="1 2">BC008</strain>
    </source>
</reference>
<name>A0A0V7ZCK9_9CYAN</name>
<dbReference type="AlphaFoldDB" id="A0A0V7ZCK9"/>
<evidence type="ECO:0000313" key="2">
    <source>
        <dbReference type="Proteomes" id="UP000053372"/>
    </source>
</evidence>